<keyword evidence="6 7" id="KW-0961">Cell wall biogenesis/degradation</keyword>
<keyword evidence="2" id="KW-0808">Transferase</keyword>
<dbReference type="PANTHER" id="PTHR30582">
    <property type="entry name" value="L,D-TRANSPEPTIDASE"/>
    <property type="match status" value="1"/>
</dbReference>
<dbReference type="CDD" id="cd16913">
    <property type="entry name" value="YkuD_like"/>
    <property type="match status" value="1"/>
</dbReference>
<evidence type="ECO:0000259" key="8">
    <source>
        <dbReference type="PROSITE" id="PS52029"/>
    </source>
</evidence>
<keyword evidence="3 7" id="KW-0133">Cell shape</keyword>
<name>A0ABU2NUU3_9ACTN</name>
<evidence type="ECO:0000313" key="9">
    <source>
        <dbReference type="EMBL" id="MDT0380746.1"/>
    </source>
</evidence>
<protein>
    <submittedName>
        <fullName evidence="9">Ig-like domain-containing protein</fullName>
    </submittedName>
</protein>
<feature type="active site" description="Proton donor/acceptor" evidence="7">
    <location>
        <position position="324"/>
    </location>
</feature>
<dbReference type="CDD" id="cd13432">
    <property type="entry name" value="LDT_IgD_like_2"/>
    <property type="match status" value="1"/>
</dbReference>
<keyword evidence="10" id="KW-1185">Reference proteome</keyword>
<keyword evidence="4 7" id="KW-0573">Peptidoglycan synthesis</keyword>
<dbReference type="InterPro" id="IPR050979">
    <property type="entry name" value="LD-transpeptidase"/>
</dbReference>
<keyword evidence="5" id="KW-0012">Acyltransferase</keyword>
<evidence type="ECO:0000256" key="6">
    <source>
        <dbReference type="ARBA" id="ARBA00023316"/>
    </source>
</evidence>
<dbReference type="PANTHER" id="PTHR30582:SF2">
    <property type="entry name" value="L,D-TRANSPEPTIDASE YCIB-RELATED"/>
    <property type="match status" value="1"/>
</dbReference>
<evidence type="ECO:0000256" key="4">
    <source>
        <dbReference type="ARBA" id="ARBA00022984"/>
    </source>
</evidence>
<reference evidence="10" key="1">
    <citation type="submission" date="2023-07" db="EMBL/GenBank/DDBJ databases">
        <title>30 novel species of actinomycetes from the DSMZ collection.</title>
        <authorList>
            <person name="Nouioui I."/>
        </authorList>
    </citation>
    <scope>NUCLEOTIDE SEQUENCE [LARGE SCALE GENOMIC DNA]</scope>
    <source>
        <strain evidence="10">DSM 42041</strain>
    </source>
</reference>
<comment type="pathway">
    <text evidence="1 7">Cell wall biogenesis; peptidoglycan biosynthesis.</text>
</comment>
<accession>A0ABU2NUU3</accession>
<evidence type="ECO:0000256" key="7">
    <source>
        <dbReference type="PROSITE-ProRule" id="PRU01373"/>
    </source>
</evidence>
<dbReference type="InterPro" id="IPR005490">
    <property type="entry name" value="LD_TPept_cat_dom"/>
</dbReference>
<dbReference type="Pfam" id="PF03734">
    <property type="entry name" value="YkuD"/>
    <property type="match status" value="1"/>
</dbReference>
<dbReference type="EMBL" id="JAVREQ010000017">
    <property type="protein sequence ID" value="MDT0380746.1"/>
    <property type="molecule type" value="Genomic_DNA"/>
</dbReference>
<dbReference type="InterPro" id="IPR041280">
    <property type="entry name" value="Big_10"/>
</dbReference>
<dbReference type="InterPro" id="IPR038063">
    <property type="entry name" value="Transpep_catalytic_dom"/>
</dbReference>
<comment type="caution">
    <text evidence="9">The sequence shown here is derived from an EMBL/GenBank/DDBJ whole genome shotgun (WGS) entry which is preliminary data.</text>
</comment>
<dbReference type="Gene3D" id="2.60.40.3780">
    <property type="match status" value="1"/>
</dbReference>
<gene>
    <name evidence="9" type="ORF">RM572_18500</name>
</gene>
<evidence type="ECO:0000256" key="5">
    <source>
        <dbReference type="ARBA" id="ARBA00023315"/>
    </source>
</evidence>
<dbReference type="Proteomes" id="UP001183414">
    <property type="component" value="Unassembled WGS sequence"/>
</dbReference>
<dbReference type="Gene3D" id="2.60.40.3710">
    <property type="match status" value="1"/>
</dbReference>
<organism evidence="9 10">
    <name type="scientific">Streptomyces hazeniae</name>
    <dbReference type="NCBI Taxonomy" id="3075538"/>
    <lineage>
        <taxon>Bacteria</taxon>
        <taxon>Bacillati</taxon>
        <taxon>Actinomycetota</taxon>
        <taxon>Actinomycetes</taxon>
        <taxon>Kitasatosporales</taxon>
        <taxon>Streptomycetaceae</taxon>
        <taxon>Streptomyces</taxon>
    </lineage>
</organism>
<dbReference type="Gene3D" id="2.40.440.10">
    <property type="entry name" value="L,D-transpeptidase catalytic domain-like"/>
    <property type="match status" value="1"/>
</dbReference>
<evidence type="ECO:0000256" key="1">
    <source>
        <dbReference type="ARBA" id="ARBA00004752"/>
    </source>
</evidence>
<dbReference type="PROSITE" id="PS52029">
    <property type="entry name" value="LD_TPASE"/>
    <property type="match status" value="1"/>
</dbReference>
<feature type="active site" description="Nucleophile" evidence="7">
    <location>
        <position position="343"/>
    </location>
</feature>
<feature type="domain" description="L,D-TPase catalytic" evidence="8">
    <location>
        <begin position="239"/>
        <end position="375"/>
    </location>
</feature>
<evidence type="ECO:0000256" key="3">
    <source>
        <dbReference type="ARBA" id="ARBA00022960"/>
    </source>
</evidence>
<evidence type="ECO:0000256" key="2">
    <source>
        <dbReference type="ARBA" id="ARBA00022679"/>
    </source>
</evidence>
<dbReference type="SUPFAM" id="SSF141523">
    <property type="entry name" value="L,D-transpeptidase catalytic domain-like"/>
    <property type="match status" value="1"/>
</dbReference>
<sequence>MGGGAAGLVVLLVVMLLVVSSCGGGNSAADERTPEKAKPSGPSEAVVTIAPEDGADDVATTGELAVSAEKGKLTEVVVRTADGEKVPGAITADGSAWKPEGHLRTKTTYTVNAVATDSEGRKAAENAKFSTLVPGDSFVGFFQPEDGDKVGVGMPVSITFNRAIEDLEAVEKAISVTAEPEVDVEGHWFGNQRLDFRPEEYWAAGTEVTLDLDLDGVEGADGVYGSQKKSVTFEIGRSQVSVVDAKKKTMTVTRDGKELRTVPISAGAPATPTYNGIMVISEKYVVTRMNGATVGFTDDDGEGEYDIKDVPHAMRLSTSGTFIHGNYWASSATFGSTNTSHGCIGLDDVRGGWDEKAAAAWFFENSLIGDVVQVKNSADPETIAPDNGLNAWNMSWEEWTAEQ</sequence>
<evidence type="ECO:0000313" key="10">
    <source>
        <dbReference type="Proteomes" id="UP001183414"/>
    </source>
</evidence>
<dbReference type="Pfam" id="PF17964">
    <property type="entry name" value="Big_10"/>
    <property type="match status" value="1"/>
</dbReference>
<proteinExistence type="predicted"/>